<evidence type="ECO:0000256" key="1">
    <source>
        <dbReference type="ARBA" id="ARBA00002883"/>
    </source>
</evidence>
<dbReference type="Pfam" id="PF22916">
    <property type="entry name" value="UTP25_NTPase-like"/>
    <property type="match status" value="1"/>
</dbReference>
<comment type="function">
    <text evidence="1 10">DEAD-box RNA helicase-like protein required for pre-18S rRNA processing, specifically at sites A0, A1, and A2.</text>
</comment>
<evidence type="ECO:0000259" key="12">
    <source>
        <dbReference type="Pfam" id="PF06862"/>
    </source>
</evidence>
<comment type="caution">
    <text evidence="14">The sequence shown here is derived from an EMBL/GenBank/DDBJ whole genome shotgun (WGS) entry which is preliminary data.</text>
</comment>
<evidence type="ECO:0000256" key="6">
    <source>
        <dbReference type="ARBA" id="ARBA00022517"/>
    </source>
</evidence>
<proteinExistence type="inferred from homology"/>
<feature type="compositionally biased region" description="Basic and acidic residues" evidence="11">
    <location>
        <begin position="168"/>
        <end position="177"/>
    </location>
</feature>
<organism evidence="14 15">
    <name type="scientific">Aspergillus nomiae NRRL (strain ATCC 15546 / NRRL 13137 / CBS 260.88 / M93)</name>
    <dbReference type="NCBI Taxonomy" id="1509407"/>
    <lineage>
        <taxon>Eukaryota</taxon>
        <taxon>Fungi</taxon>
        <taxon>Dikarya</taxon>
        <taxon>Ascomycota</taxon>
        <taxon>Pezizomycotina</taxon>
        <taxon>Eurotiomycetes</taxon>
        <taxon>Eurotiomycetidae</taxon>
        <taxon>Eurotiales</taxon>
        <taxon>Aspergillaceae</taxon>
        <taxon>Aspergillus</taxon>
        <taxon>Aspergillus subgen. Circumdati</taxon>
    </lineage>
</organism>
<evidence type="ECO:0000259" key="13">
    <source>
        <dbReference type="Pfam" id="PF22916"/>
    </source>
</evidence>
<name>A0A0L1IRY7_ASPN3</name>
<dbReference type="EMBL" id="JNOM01000362">
    <property type="protein sequence ID" value="KNG82257.1"/>
    <property type="molecule type" value="Genomic_DNA"/>
</dbReference>
<dbReference type="Proteomes" id="UP000037505">
    <property type="component" value="Unassembled WGS sequence"/>
</dbReference>
<dbReference type="InterPro" id="IPR053939">
    <property type="entry name" value="UTP25_C"/>
</dbReference>
<evidence type="ECO:0000256" key="9">
    <source>
        <dbReference type="ARBA" id="ARBA00023274"/>
    </source>
</evidence>
<dbReference type="GO" id="GO:0032040">
    <property type="term" value="C:small-subunit processome"/>
    <property type="evidence" value="ECO:0007669"/>
    <property type="project" value="TreeGrafter"/>
</dbReference>
<protein>
    <recommendedName>
        <fullName evidence="5 10">U3 small nucleolar RNA-associated protein 25</fullName>
        <shortName evidence="10">U3 snoRNA-associated protein 25</shortName>
    </recommendedName>
</protein>
<dbReference type="GO" id="GO:0019843">
    <property type="term" value="F:rRNA binding"/>
    <property type="evidence" value="ECO:0007669"/>
    <property type="project" value="TreeGrafter"/>
</dbReference>
<dbReference type="GO" id="GO:0000462">
    <property type="term" value="P:maturation of SSU-rRNA from tricistronic rRNA transcript (SSU-rRNA, 5.8S rRNA, LSU-rRNA)"/>
    <property type="evidence" value="ECO:0007669"/>
    <property type="project" value="TreeGrafter"/>
</dbReference>
<feature type="compositionally biased region" description="Acidic residues" evidence="11">
    <location>
        <begin position="124"/>
        <end position="167"/>
    </location>
</feature>
<dbReference type="AlphaFoldDB" id="A0A0L1IRY7"/>
<keyword evidence="9 10" id="KW-0687">Ribonucleoprotein</keyword>
<dbReference type="InterPro" id="IPR027417">
    <property type="entry name" value="P-loop_NTPase"/>
</dbReference>
<comment type="subcellular location">
    <subcellularLocation>
        <location evidence="2 10">Nucleus</location>
        <location evidence="2 10">Nucleolus</location>
    </subcellularLocation>
</comment>
<dbReference type="GO" id="GO:0034511">
    <property type="term" value="F:U3 snoRNA binding"/>
    <property type="evidence" value="ECO:0007669"/>
    <property type="project" value="InterPro"/>
</dbReference>
<accession>A0A0L1IRY7</accession>
<evidence type="ECO:0000256" key="11">
    <source>
        <dbReference type="SAM" id="MobiDB-lite"/>
    </source>
</evidence>
<comment type="similarity">
    <text evidence="3 10">Belongs to the UTP25 family.</text>
</comment>
<keyword evidence="8 10" id="KW-0539">Nucleus</keyword>
<sequence length="705" mass="79938">MAPPRNRGPKGRGTRARAPVKRKNGFTTSRVDEIESEESSSGEEGQFEDNLGDEMDEDDGLMDDASSGSDEDEEDDKSARPYNELLQLLNTTADSKGPARKKRKTEHKNDKEEAARNDTVVAASEEELLEDDDLQLQEPSDEEDEDNLDEADGDDQADSDNEDDNDPFETHFSGKKEDELAKQIKAVEDNKWKTLKKELPGTSIANLKLKKKLKAPALEHISQISGHAQQLAPYIFDYQDVLYGARKSSNSTQLRNLLAVHAVNHVLKTRDRVLKNNARVAKEQDADLDLRDQGFTRPKVLYLLPTKQACVRVVESITQLFQPEQQENKKRFMDTFSATDDKSWESKPDDFRELFGGNDDDMFRLGLKFTRKTVKFFAQFYASDMILASPLGLRTIMDQADAKKRDHDFLSSIEVVIVDQADALLMQNWDHVDYIFKHLNLQPREAHGCDFSRVRTWYLDNNARYVRQMIMLASFITPEINSVFSTHMLNVSGKIKMTPVYAGAISEIPLPVSVKQTFSRFDSLSPAKDPDARFKHFTTTVLSSLVRNITSGRGNNSGGTLIFIPSYLDFVRVRNYFATSAQTTNVSFGAISEYSDTRDIMRARTHFMNGRHSVLLYTERFHHFRRYQVRGVKRVIMYGVPENPTFWGEIVGFLGLDPAAIDEAAEGGVRALFSKWDALKLERIVGTKRVGNMLREKGGDTFTFV</sequence>
<dbReference type="STRING" id="1509407.A0A0L1IRY7"/>
<reference evidence="14 15" key="1">
    <citation type="submission" date="2014-06" db="EMBL/GenBank/DDBJ databases">
        <title>The Genome of the Aflatoxigenic Filamentous Fungus Aspergillus nomius.</title>
        <authorList>
            <person name="Moore M.G."/>
            <person name="Shannon B.M."/>
            <person name="Brian M.M."/>
        </authorList>
    </citation>
    <scope>NUCLEOTIDE SEQUENCE [LARGE SCALE GENOMIC DNA]</scope>
    <source>
        <strain evidence="14 15">NRRL 13137</strain>
    </source>
</reference>
<evidence type="ECO:0000256" key="10">
    <source>
        <dbReference type="RuleBase" id="RU365070"/>
    </source>
</evidence>
<dbReference type="FunFam" id="3.40.50.300:FF:002356">
    <property type="entry name" value="U3 small nucleolar RNA-associated protein 25"/>
    <property type="match status" value="1"/>
</dbReference>
<evidence type="ECO:0000313" key="14">
    <source>
        <dbReference type="EMBL" id="KNG82257.1"/>
    </source>
</evidence>
<feature type="compositionally biased region" description="Basic and acidic residues" evidence="11">
    <location>
        <begin position="107"/>
        <end position="116"/>
    </location>
</feature>
<feature type="domain" description="UTP25 NTP hydrolase-like" evidence="13">
    <location>
        <begin position="238"/>
        <end position="495"/>
    </location>
</feature>
<evidence type="ECO:0000256" key="5">
    <source>
        <dbReference type="ARBA" id="ARBA00015422"/>
    </source>
</evidence>
<evidence type="ECO:0000256" key="3">
    <source>
        <dbReference type="ARBA" id="ARBA00009223"/>
    </source>
</evidence>
<dbReference type="RefSeq" id="XP_015403180.1">
    <property type="nucleotide sequence ID" value="XM_015553922.1"/>
</dbReference>
<dbReference type="Pfam" id="PF06862">
    <property type="entry name" value="Utp25_C"/>
    <property type="match status" value="1"/>
</dbReference>
<gene>
    <name evidence="14" type="ORF">ANOM_008666</name>
</gene>
<dbReference type="Gene3D" id="3.40.50.300">
    <property type="entry name" value="P-loop containing nucleotide triphosphate hydrolases"/>
    <property type="match status" value="1"/>
</dbReference>
<evidence type="ECO:0000256" key="2">
    <source>
        <dbReference type="ARBA" id="ARBA00004604"/>
    </source>
</evidence>
<evidence type="ECO:0000256" key="7">
    <source>
        <dbReference type="ARBA" id="ARBA00022552"/>
    </source>
</evidence>
<feature type="compositionally biased region" description="Basic residues" evidence="11">
    <location>
        <begin position="7"/>
        <end position="24"/>
    </location>
</feature>
<comment type="subunit">
    <text evidence="4 10">Component of the ribosomal small subunit (SSU) processome composed of at least 40 protein subunits and snoRNA U3.</text>
</comment>
<dbReference type="InterPro" id="IPR010678">
    <property type="entry name" value="UTP25"/>
</dbReference>
<keyword evidence="6 10" id="KW-0690">Ribosome biogenesis</keyword>
<evidence type="ECO:0000256" key="4">
    <source>
        <dbReference type="ARBA" id="ARBA00011192"/>
    </source>
</evidence>
<dbReference type="PANTHER" id="PTHR12933">
    <property type="entry name" value="ORF PROTEIN-RELATED"/>
    <property type="match status" value="1"/>
</dbReference>
<dbReference type="InterPro" id="IPR053940">
    <property type="entry name" value="UTP25_NTPase-like"/>
</dbReference>
<evidence type="ECO:0000313" key="15">
    <source>
        <dbReference type="Proteomes" id="UP000037505"/>
    </source>
</evidence>
<dbReference type="OrthoDB" id="10264378at2759"/>
<feature type="region of interest" description="Disordered" evidence="11">
    <location>
        <begin position="1"/>
        <end position="177"/>
    </location>
</feature>
<dbReference type="PANTHER" id="PTHR12933:SF0">
    <property type="entry name" value="U3 SMALL NUCLEOLAR RNA-ASSOCIATED PROTEIN 25 HOMOLOG"/>
    <property type="match status" value="1"/>
</dbReference>
<keyword evidence="7 10" id="KW-0698">rRNA processing</keyword>
<feature type="domain" description="UTP25 C-terminal" evidence="12">
    <location>
        <begin position="511"/>
        <end position="704"/>
    </location>
</feature>
<keyword evidence="15" id="KW-1185">Reference proteome</keyword>
<evidence type="ECO:0000256" key="8">
    <source>
        <dbReference type="ARBA" id="ARBA00023242"/>
    </source>
</evidence>
<feature type="compositionally biased region" description="Acidic residues" evidence="11">
    <location>
        <begin position="34"/>
        <end position="62"/>
    </location>
</feature>
<dbReference type="GeneID" id="26810470"/>